<dbReference type="SUPFAM" id="SSF54236">
    <property type="entry name" value="Ubiquitin-like"/>
    <property type="match status" value="1"/>
</dbReference>
<dbReference type="PANTHER" id="PTHR10677">
    <property type="entry name" value="UBIQUILIN"/>
    <property type="match status" value="1"/>
</dbReference>
<feature type="region of interest" description="Disordered" evidence="1">
    <location>
        <begin position="170"/>
        <end position="191"/>
    </location>
</feature>
<dbReference type="GO" id="GO:0005829">
    <property type="term" value="C:cytosol"/>
    <property type="evidence" value="ECO:0007669"/>
    <property type="project" value="TreeGrafter"/>
</dbReference>
<keyword evidence="4" id="KW-1185">Reference proteome</keyword>
<evidence type="ECO:0000256" key="1">
    <source>
        <dbReference type="SAM" id="MobiDB-lite"/>
    </source>
</evidence>
<dbReference type="InterPro" id="IPR029071">
    <property type="entry name" value="Ubiquitin-like_domsf"/>
</dbReference>
<dbReference type="Proteomes" id="UP000059188">
    <property type="component" value="Unassembled WGS sequence"/>
</dbReference>
<reference evidence="3 4" key="1">
    <citation type="submission" date="2014-11" db="EMBL/GenBank/DDBJ databases">
        <authorList>
            <person name="Wibberg Daniel"/>
        </authorList>
    </citation>
    <scope>NUCLEOTIDE SEQUENCE [LARGE SCALE GENOMIC DNA]</scope>
    <source>
        <strain evidence="3">Rhizoctonia solani AG1-IB 7/3/14</strain>
    </source>
</reference>
<evidence type="ECO:0000313" key="4">
    <source>
        <dbReference type="Proteomes" id="UP000059188"/>
    </source>
</evidence>
<evidence type="ECO:0000259" key="2">
    <source>
        <dbReference type="PROSITE" id="PS50053"/>
    </source>
</evidence>
<dbReference type="GO" id="GO:0031593">
    <property type="term" value="F:polyubiquitin modification-dependent protein binding"/>
    <property type="evidence" value="ECO:0007669"/>
    <property type="project" value="TreeGrafter"/>
</dbReference>
<dbReference type="OrthoDB" id="428577at2759"/>
<dbReference type="PROSITE" id="PS50053">
    <property type="entry name" value="UBIQUITIN_2"/>
    <property type="match status" value="1"/>
</dbReference>
<name>A0A0B7FJU1_THACB</name>
<sequence>MEEATFVKSHVAALSGLPTTYPNTFEPAPEDFARKLPVVPIEIPAPPERKNAQAGATGQINVTVKSLKPALTFPLAVLPTDSVASVKEQLAQHSRAPPADAQRLLLKGKALADNKLLQEYDIGDGATINLLIKPGVEWTGVERPMATLSEKSPSHLRLPSQDNIPSVVLSPIPDPEGRAPSPHALALDASPPPISSSVRQSYHQTIANPAFWDKMQSFLTSEFTTKEDADNAFEAFLIASKEQLTAGEIAKIRDSTGNHGMAGT</sequence>
<dbReference type="InterPro" id="IPR015496">
    <property type="entry name" value="Ubiquilin"/>
</dbReference>
<proteinExistence type="predicted"/>
<dbReference type="PANTHER" id="PTHR10677:SF3">
    <property type="entry name" value="FI07626P-RELATED"/>
    <property type="match status" value="1"/>
</dbReference>
<dbReference type="STRING" id="1108050.A0A0B7FJU1"/>
<dbReference type="InterPro" id="IPR000626">
    <property type="entry name" value="Ubiquitin-like_dom"/>
</dbReference>
<dbReference type="GO" id="GO:0006511">
    <property type="term" value="P:ubiquitin-dependent protein catabolic process"/>
    <property type="evidence" value="ECO:0007669"/>
    <property type="project" value="TreeGrafter"/>
</dbReference>
<gene>
    <name evidence="3" type="ORF">RSOLAG1IB_02997</name>
</gene>
<evidence type="ECO:0000313" key="3">
    <source>
        <dbReference type="EMBL" id="CEL58251.1"/>
    </source>
</evidence>
<feature type="domain" description="Ubiquitin-like" evidence="2">
    <location>
        <begin position="60"/>
        <end position="133"/>
    </location>
</feature>
<organism evidence="3 4">
    <name type="scientific">Thanatephorus cucumeris (strain AG1-IB / isolate 7/3/14)</name>
    <name type="common">Lettuce bottom rot fungus</name>
    <name type="synonym">Rhizoctonia solani</name>
    <dbReference type="NCBI Taxonomy" id="1108050"/>
    <lineage>
        <taxon>Eukaryota</taxon>
        <taxon>Fungi</taxon>
        <taxon>Dikarya</taxon>
        <taxon>Basidiomycota</taxon>
        <taxon>Agaricomycotina</taxon>
        <taxon>Agaricomycetes</taxon>
        <taxon>Cantharellales</taxon>
        <taxon>Ceratobasidiaceae</taxon>
        <taxon>Rhizoctonia</taxon>
        <taxon>Rhizoctonia solani AG-1</taxon>
    </lineage>
</organism>
<protein>
    <recommendedName>
        <fullName evidence="2">Ubiquitin-like domain-containing protein</fullName>
    </recommendedName>
</protein>
<dbReference type="SMART" id="SM00213">
    <property type="entry name" value="UBQ"/>
    <property type="match status" value="1"/>
</dbReference>
<dbReference type="EMBL" id="LN679102">
    <property type="protein sequence ID" value="CEL58251.1"/>
    <property type="molecule type" value="Genomic_DNA"/>
</dbReference>
<dbReference type="AlphaFoldDB" id="A0A0B7FJU1"/>
<dbReference type="Gene3D" id="3.10.20.90">
    <property type="entry name" value="Phosphatidylinositol 3-kinase Catalytic Subunit, Chain A, domain 1"/>
    <property type="match status" value="1"/>
</dbReference>
<accession>A0A0B7FJU1</accession>
<dbReference type="Pfam" id="PF00240">
    <property type="entry name" value="ubiquitin"/>
    <property type="match status" value="1"/>
</dbReference>